<dbReference type="InterPro" id="IPR002060">
    <property type="entry name" value="Squ/phyt_synthse"/>
</dbReference>
<evidence type="ECO:0000313" key="2">
    <source>
        <dbReference type="Proteomes" id="UP000199286"/>
    </source>
</evidence>
<organism evidence="1 2">
    <name type="scientific">Citreimonas salinaria</name>
    <dbReference type="NCBI Taxonomy" id="321339"/>
    <lineage>
        <taxon>Bacteria</taxon>
        <taxon>Pseudomonadati</taxon>
        <taxon>Pseudomonadota</taxon>
        <taxon>Alphaproteobacteria</taxon>
        <taxon>Rhodobacterales</taxon>
        <taxon>Roseobacteraceae</taxon>
        <taxon>Citreimonas</taxon>
    </lineage>
</organism>
<dbReference type="InterPro" id="IPR008949">
    <property type="entry name" value="Isoprenoid_synthase_dom_sf"/>
</dbReference>
<dbReference type="EMBL" id="FNPF01000002">
    <property type="protein sequence ID" value="SDX97645.1"/>
    <property type="molecule type" value="Genomic_DNA"/>
</dbReference>
<reference evidence="1 2" key="1">
    <citation type="submission" date="2016-10" db="EMBL/GenBank/DDBJ databases">
        <authorList>
            <person name="de Groot N.N."/>
        </authorList>
    </citation>
    <scope>NUCLEOTIDE SEQUENCE [LARGE SCALE GENOMIC DNA]</scope>
    <source>
        <strain evidence="1 2">DSM 26880</strain>
    </source>
</reference>
<dbReference type="Pfam" id="PF00494">
    <property type="entry name" value="SQS_PSY"/>
    <property type="match status" value="1"/>
</dbReference>
<dbReference type="AlphaFoldDB" id="A0A1H3G3H4"/>
<dbReference type="RefSeq" id="WP_089879094.1">
    <property type="nucleotide sequence ID" value="NZ_FNPF01000002.1"/>
</dbReference>
<dbReference type="STRING" id="321339.SAMN05444340_102130"/>
<sequence length="264" mass="28321">MAHDPDPFADPDLVACAGLVERGDPDRFAATMAAPVPVRAVLFPLYAFNVEVTRAPWVTAEPMIAEMRLQWWRDVLDEIAEGKGVRRHEVATPLSRVLDPEAARALDGLIEARRWDISPQAHDDDAALDAYLNATGGTLLRVAAHALGDTDGRAAQALGRAAGLAAYLRAVPELQAKNRIPLVDGRPEGVAALARKGLQWLEEARAARAAVPRVSRPALTAGWLAGPVLKRAAAEPARVAEGTLRPAEARVRARLAWVAATGRF</sequence>
<dbReference type="OrthoDB" id="9814909at2"/>
<name>A0A1H3G3H4_9RHOB</name>
<dbReference type="Gene3D" id="1.10.600.10">
    <property type="entry name" value="Farnesyl Diphosphate Synthase"/>
    <property type="match status" value="1"/>
</dbReference>
<protein>
    <submittedName>
        <fullName evidence="1">Phytoene/squalene synthetase</fullName>
    </submittedName>
</protein>
<dbReference type="Proteomes" id="UP000199286">
    <property type="component" value="Unassembled WGS sequence"/>
</dbReference>
<keyword evidence="2" id="KW-1185">Reference proteome</keyword>
<dbReference type="SUPFAM" id="SSF48576">
    <property type="entry name" value="Terpenoid synthases"/>
    <property type="match status" value="1"/>
</dbReference>
<accession>A0A1H3G3H4</accession>
<evidence type="ECO:0000313" key="1">
    <source>
        <dbReference type="EMBL" id="SDX97645.1"/>
    </source>
</evidence>
<gene>
    <name evidence="1" type="ORF">SAMN05444340_102130</name>
</gene>
<proteinExistence type="predicted"/>